<dbReference type="KEGG" id="ccp:CHC_T00007735001"/>
<dbReference type="AlphaFoldDB" id="R7QV08"/>
<reference evidence="3" key="1">
    <citation type="journal article" date="2013" name="Proc. Natl. Acad. Sci. U.S.A.">
        <title>Genome structure and metabolic features in the red seaweed Chondrus crispus shed light on evolution of the Archaeplastida.</title>
        <authorList>
            <person name="Collen J."/>
            <person name="Porcel B."/>
            <person name="Carre W."/>
            <person name="Ball S.G."/>
            <person name="Chaparro C."/>
            <person name="Tonon T."/>
            <person name="Barbeyron T."/>
            <person name="Michel G."/>
            <person name="Noel B."/>
            <person name="Valentin K."/>
            <person name="Elias M."/>
            <person name="Artiguenave F."/>
            <person name="Arun A."/>
            <person name="Aury J.M."/>
            <person name="Barbosa-Neto J.F."/>
            <person name="Bothwell J.H."/>
            <person name="Bouget F.Y."/>
            <person name="Brillet L."/>
            <person name="Cabello-Hurtado F."/>
            <person name="Capella-Gutierrez S."/>
            <person name="Charrier B."/>
            <person name="Cladiere L."/>
            <person name="Cock J.M."/>
            <person name="Coelho S.M."/>
            <person name="Colleoni C."/>
            <person name="Czjzek M."/>
            <person name="Da Silva C."/>
            <person name="Delage L."/>
            <person name="Denoeud F."/>
            <person name="Deschamps P."/>
            <person name="Dittami S.M."/>
            <person name="Gabaldon T."/>
            <person name="Gachon C.M."/>
            <person name="Groisillier A."/>
            <person name="Herve C."/>
            <person name="Jabbari K."/>
            <person name="Katinka M."/>
            <person name="Kloareg B."/>
            <person name="Kowalczyk N."/>
            <person name="Labadie K."/>
            <person name="Leblanc C."/>
            <person name="Lopez P.J."/>
            <person name="McLachlan D.H."/>
            <person name="Meslet-Cladiere L."/>
            <person name="Moustafa A."/>
            <person name="Nehr Z."/>
            <person name="Nyvall Collen P."/>
            <person name="Panaud O."/>
            <person name="Partensky F."/>
            <person name="Poulain J."/>
            <person name="Rensing S.A."/>
            <person name="Rousvoal S."/>
            <person name="Samson G."/>
            <person name="Symeonidi A."/>
            <person name="Weissenbach J."/>
            <person name="Zambounis A."/>
            <person name="Wincker P."/>
            <person name="Boyen C."/>
        </authorList>
    </citation>
    <scope>NUCLEOTIDE SEQUENCE [LARGE SCALE GENOMIC DNA]</scope>
    <source>
        <strain evidence="3">cv. Stackhouse</strain>
    </source>
</reference>
<evidence type="ECO:0000313" key="2">
    <source>
        <dbReference type="EMBL" id="CDF41195.1"/>
    </source>
</evidence>
<accession>R7QV08</accession>
<dbReference type="Gramene" id="CDF41195">
    <property type="protein sequence ID" value="CDF41195"/>
    <property type="gene ID" value="CHC_T00007735001"/>
</dbReference>
<feature type="region of interest" description="Disordered" evidence="1">
    <location>
        <begin position="1"/>
        <end position="21"/>
    </location>
</feature>
<sequence>MTTAQRLRGHEMDCKSGSYPDKKAVVPAASLDRRAIQLIHPESATNPPPKHASLLRLCIQASRKGSPRGPLIRHTNNLQDRC</sequence>
<feature type="compositionally biased region" description="Basic and acidic residues" evidence="1">
    <location>
        <begin position="8"/>
        <end position="21"/>
    </location>
</feature>
<name>R7QV08_CHOCR</name>
<dbReference type="RefSeq" id="XP_005711489.1">
    <property type="nucleotide sequence ID" value="XM_005711432.1"/>
</dbReference>
<dbReference type="GeneID" id="17319200"/>
<keyword evidence="3" id="KW-1185">Reference proteome</keyword>
<proteinExistence type="predicted"/>
<evidence type="ECO:0000313" key="3">
    <source>
        <dbReference type="Proteomes" id="UP000012073"/>
    </source>
</evidence>
<dbReference type="Proteomes" id="UP000012073">
    <property type="component" value="Unassembled WGS sequence"/>
</dbReference>
<evidence type="ECO:0000256" key="1">
    <source>
        <dbReference type="SAM" id="MobiDB-lite"/>
    </source>
</evidence>
<protein>
    <submittedName>
        <fullName evidence="2">Uncharacterized protein</fullName>
    </submittedName>
</protein>
<dbReference type="EMBL" id="HG002320">
    <property type="protein sequence ID" value="CDF41195.1"/>
    <property type="molecule type" value="Genomic_DNA"/>
</dbReference>
<organism evidence="2 3">
    <name type="scientific">Chondrus crispus</name>
    <name type="common">Carrageen Irish moss</name>
    <name type="synonym">Polymorpha crispa</name>
    <dbReference type="NCBI Taxonomy" id="2769"/>
    <lineage>
        <taxon>Eukaryota</taxon>
        <taxon>Rhodophyta</taxon>
        <taxon>Florideophyceae</taxon>
        <taxon>Rhodymeniophycidae</taxon>
        <taxon>Gigartinales</taxon>
        <taxon>Gigartinaceae</taxon>
        <taxon>Chondrus</taxon>
    </lineage>
</organism>
<gene>
    <name evidence="2" type="ORF">CHC_T00007735001</name>
</gene>